<sequence>MNEIKCPNCGKVFQVDEAGYASIVSQVRNALFEKEVEDRVNSVRRESAAVQEKALAELNAKHRQALTEKDLEINHLKDSARAAETEKQLAVRTAIQEKENEITELRGKVIQEKQAAEIREQSLKEAHKTEVARLEAEVEQYRDFKLRQSTKMIGESLEQHCLTTFNQVRMMAFPRAYFEKDNEVIEGTKGDFVYREETEDGLPLLSILFEMKNEADATEKKHKNDDFIDKLDKDRKKKNCEYAVLVTMLEPDSDLYNAGIVTEYRYEKMYIVRPQFFLPLISLLRNAALSNTQVRRELETVRRQSLDVQQFDQALLEFRDKFGKNYQIAQSHFDKAISEIDETIKHLEKVKESLTKSGNQLRLANDKAQDLTIKKLTKGNPTMRDKFEEAGISID</sequence>
<accession>A0AC61MUN5</accession>
<name>A0AC61MUN5_9FIRM</name>
<keyword evidence="2" id="KW-1185">Reference proteome</keyword>
<reference evidence="1" key="1">
    <citation type="submission" date="2021-01" db="EMBL/GenBank/DDBJ databases">
        <title>Complete genome sequence of Clostridiales bacterium R-7.</title>
        <authorList>
            <person name="Mahoney-Kurpe S.C."/>
            <person name="Palevich N."/>
            <person name="Koike S."/>
            <person name="Moon C.D."/>
            <person name="Attwood G.T."/>
        </authorList>
    </citation>
    <scope>NUCLEOTIDE SEQUENCE</scope>
    <source>
        <strain evidence="1">R-7</strain>
    </source>
</reference>
<protein>
    <submittedName>
        <fullName evidence="1">DUF2130 domain-containing protein</fullName>
    </submittedName>
</protein>
<proteinExistence type="predicted"/>
<organism evidence="1 2">
    <name type="scientific">Aristaeella hokkaidonensis</name>
    <dbReference type="NCBI Taxonomy" id="3046382"/>
    <lineage>
        <taxon>Bacteria</taxon>
        <taxon>Bacillati</taxon>
        <taxon>Bacillota</taxon>
        <taxon>Clostridia</taxon>
        <taxon>Eubacteriales</taxon>
        <taxon>Aristaeellaceae</taxon>
        <taxon>Aristaeella</taxon>
    </lineage>
</organism>
<dbReference type="EMBL" id="CP068393">
    <property type="protein sequence ID" value="QUC65812.1"/>
    <property type="molecule type" value="Genomic_DNA"/>
</dbReference>
<gene>
    <name evidence="1" type="ORF">JYE49_07905</name>
</gene>
<evidence type="ECO:0000313" key="1">
    <source>
        <dbReference type="EMBL" id="QUC65812.1"/>
    </source>
</evidence>
<evidence type="ECO:0000313" key="2">
    <source>
        <dbReference type="Proteomes" id="UP000682782"/>
    </source>
</evidence>
<dbReference type="Proteomes" id="UP000682782">
    <property type="component" value="Chromosome"/>
</dbReference>